<evidence type="ECO:0000256" key="2">
    <source>
        <dbReference type="ARBA" id="ARBA00023002"/>
    </source>
</evidence>
<evidence type="ECO:0000313" key="7">
    <source>
        <dbReference type="EMBL" id="KAK9193328.1"/>
    </source>
</evidence>
<evidence type="ECO:0000256" key="6">
    <source>
        <dbReference type="ARBA" id="ARBA00079187"/>
    </source>
</evidence>
<comment type="caution">
    <text evidence="7">The sequence shown here is derived from an EMBL/GenBank/DDBJ whole genome shotgun (WGS) entry which is preliminary data.</text>
</comment>
<dbReference type="PRINTS" id="PR00081">
    <property type="entry name" value="GDHRDH"/>
</dbReference>
<keyword evidence="1" id="KW-0521">NADP</keyword>
<reference evidence="7 8" key="1">
    <citation type="submission" date="2024-05" db="EMBL/GenBank/DDBJ databases">
        <title>Haplotype-resolved chromosome-level genome assembly of Huyou (Citrus changshanensis).</title>
        <authorList>
            <person name="Miao C."/>
            <person name="Chen W."/>
            <person name="Wu Y."/>
            <person name="Wang L."/>
            <person name="Zhao S."/>
            <person name="Grierson D."/>
            <person name="Xu C."/>
            <person name="Chen K."/>
        </authorList>
    </citation>
    <scope>NUCLEOTIDE SEQUENCE [LARGE SCALE GENOMIC DNA]</scope>
    <source>
        <strain evidence="7">01-14</strain>
        <tissue evidence="7">Leaf</tissue>
    </source>
</reference>
<comment type="similarity">
    <text evidence="3">Belongs to the short-chain dehydrogenases/reductases (SDR) family. SDR65C subfamily.</text>
</comment>
<dbReference type="Pfam" id="PF13561">
    <property type="entry name" value="adh_short_C2"/>
    <property type="match status" value="1"/>
</dbReference>
<accession>A0AAP0M0D1</accession>
<dbReference type="Gene3D" id="3.40.50.720">
    <property type="entry name" value="NAD(P)-binding Rossmann-like Domain"/>
    <property type="match status" value="1"/>
</dbReference>
<protein>
    <recommendedName>
        <fullName evidence="5">(21S)-21-acetoxyl-apo-melianone synthase SDR</fullName>
    </recommendedName>
    <alternativeName>
        <fullName evidence="6">Short chain dehydrogenase-reductase</fullName>
    </alternativeName>
</protein>
<evidence type="ECO:0000256" key="5">
    <source>
        <dbReference type="ARBA" id="ARBA00071958"/>
    </source>
</evidence>
<dbReference type="Proteomes" id="UP001428341">
    <property type="component" value="Unassembled WGS sequence"/>
</dbReference>
<keyword evidence="2" id="KW-0560">Oxidoreductase</keyword>
<evidence type="ECO:0000256" key="3">
    <source>
        <dbReference type="ARBA" id="ARBA00025714"/>
    </source>
</evidence>
<evidence type="ECO:0000313" key="8">
    <source>
        <dbReference type="Proteomes" id="UP001428341"/>
    </source>
</evidence>
<dbReference type="InterPro" id="IPR036291">
    <property type="entry name" value="NAD(P)-bd_dom_sf"/>
</dbReference>
<dbReference type="AlphaFoldDB" id="A0AAP0M0D1"/>
<proteinExistence type="inferred from homology"/>
<evidence type="ECO:0000256" key="1">
    <source>
        <dbReference type="ARBA" id="ARBA00022857"/>
    </source>
</evidence>
<keyword evidence="8" id="KW-1185">Reference proteome</keyword>
<name>A0AAP0M0D1_9ROSI</name>
<dbReference type="InterPro" id="IPR045000">
    <property type="entry name" value="TR"/>
</dbReference>
<dbReference type="InterPro" id="IPR002347">
    <property type="entry name" value="SDR_fam"/>
</dbReference>
<sequence>MGEQKFISRIKRWSLDGMDALVTGGTRGIGHAIVEELAGFGAIIHTCSRNQTELNERLQEWKLKGLKVTGSVCDLSSREQREKLMETVSSIFQGKLNLLVNNAAVAVPKEALDTTAEDMSTLRSTNFESVFHLSKLAHPLLKASGNGIIVFISSVAGVTAAPLTPLYGPYNGAMNQLTKHLECEQAKDNIRANSIAPGVIRTSLSDAIRHDPAKNKIVEGLVSRTPICRPGEPDEVSSLVAFLCFPAASYITGQVICVDGGMTVNGFNPTCCPKCD</sequence>
<dbReference type="FunFam" id="3.40.50.720:FF:000084">
    <property type="entry name" value="Short-chain dehydrogenase reductase"/>
    <property type="match status" value="1"/>
</dbReference>
<organism evidence="7 8">
    <name type="scientific">Citrus x changshan-huyou</name>
    <dbReference type="NCBI Taxonomy" id="2935761"/>
    <lineage>
        <taxon>Eukaryota</taxon>
        <taxon>Viridiplantae</taxon>
        <taxon>Streptophyta</taxon>
        <taxon>Embryophyta</taxon>
        <taxon>Tracheophyta</taxon>
        <taxon>Spermatophyta</taxon>
        <taxon>Magnoliopsida</taxon>
        <taxon>eudicotyledons</taxon>
        <taxon>Gunneridae</taxon>
        <taxon>Pentapetalae</taxon>
        <taxon>rosids</taxon>
        <taxon>malvids</taxon>
        <taxon>Sapindales</taxon>
        <taxon>Rutaceae</taxon>
        <taxon>Aurantioideae</taxon>
        <taxon>Citrus</taxon>
    </lineage>
</organism>
<dbReference type="EMBL" id="JBCGBO010000006">
    <property type="protein sequence ID" value="KAK9193328.1"/>
    <property type="molecule type" value="Genomic_DNA"/>
</dbReference>
<dbReference type="GO" id="GO:0016491">
    <property type="term" value="F:oxidoreductase activity"/>
    <property type="evidence" value="ECO:0007669"/>
    <property type="project" value="UniProtKB-KW"/>
</dbReference>
<dbReference type="SUPFAM" id="SSF51735">
    <property type="entry name" value="NAD(P)-binding Rossmann-fold domains"/>
    <property type="match status" value="1"/>
</dbReference>
<dbReference type="PANTHER" id="PTHR42898:SF101">
    <property type="entry name" value="ENOYL-(ACYL CARRIER) REDUCTASE"/>
    <property type="match status" value="1"/>
</dbReference>
<dbReference type="PANTHER" id="PTHR42898">
    <property type="entry name" value="TROPINONE REDUCTASE"/>
    <property type="match status" value="1"/>
</dbReference>
<evidence type="ECO:0000256" key="4">
    <source>
        <dbReference type="ARBA" id="ARBA00052082"/>
    </source>
</evidence>
<gene>
    <name evidence="7" type="ORF">WN944_004025</name>
</gene>
<comment type="catalytic activity">
    <reaction evidence="4">
        <text>21-O-acetyl-isomeliandiol + A = (21S)-21-acetoxyl-apo-melianone + AH2</text>
        <dbReference type="Rhea" id="RHEA:80307"/>
        <dbReference type="ChEBI" id="CHEBI:13193"/>
        <dbReference type="ChEBI" id="CHEBI:17499"/>
        <dbReference type="ChEBI" id="CHEBI:231455"/>
        <dbReference type="ChEBI" id="CHEBI:231456"/>
    </reaction>
    <physiologicalReaction direction="left-to-right" evidence="4">
        <dbReference type="Rhea" id="RHEA:80308"/>
    </physiologicalReaction>
</comment>